<dbReference type="Proteomes" id="UP000233762">
    <property type="component" value="Unassembled WGS sequence"/>
</dbReference>
<evidence type="ECO:0000313" key="4">
    <source>
        <dbReference type="EMBL" id="PKV05382.1"/>
    </source>
</evidence>
<evidence type="ECO:0000313" key="6">
    <source>
        <dbReference type="EMBL" id="RYQ19773.1"/>
    </source>
</evidence>
<evidence type="ECO:0000313" key="9">
    <source>
        <dbReference type="EMBL" id="RYQ37797.1"/>
    </source>
</evidence>
<dbReference type="EMBL" id="PCGZ01000008">
    <property type="protein sequence ID" value="PKU89578.1"/>
    <property type="molecule type" value="Genomic_DNA"/>
</dbReference>
<reference evidence="13 14" key="1">
    <citation type="submission" date="2017-10" db="EMBL/GenBank/DDBJ databases">
        <title>Bifidobacterium genomics.</title>
        <authorList>
            <person name="Lugli G.A."/>
            <person name="Milani C."/>
            <person name="Mancabelli L."/>
        </authorList>
    </citation>
    <scope>NUCLEOTIDE SEQUENCE [LARGE SCALE GENOMIC DNA]</scope>
    <source>
        <strain evidence="4 15">1520B</strain>
        <strain evidence="1 14">1524B</strain>
        <strain evidence="2 16">1744B</strain>
        <strain evidence="3 13">1747B</strain>
    </source>
</reference>
<dbReference type="EMBL" id="RYUM01000008">
    <property type="protein sequence ID" value="RYQ19773.1"/>
    <property type="molecule type" value="Genomic_DNA"/>
</dbReference>
<evidence type="ECO:0000313" key="17">
    <source>
        <dbReference type="Proteomes" id="UP000291187"/>
    </source>
</evidence>
<evidence type="ECO:0000313" key="19">
    <source>
        <dbReference type="Proteomes" id="UP000292382"/>
    </source>
</evidence>
<comment type="caution">
    <text evidence="3">The sequence shown here is derived from an EMBL/GenBank/DDBJ whole genome shotgun (WGS) entry which is preliminary data.</text>
</comment>
<dbReference type="Proteomes" id="UP000233783">
    <property type="component" value="Unassembled WGS sequence"/>
</dbReference>
<dbReference type="EMBL" id="SBKU01000004">
    <property type="protein sequence ID" value="RYQ69156.1"/>
    <property type="molecule type" value="Genomic_DNA"/>
</dbReference>
<dbReference type="Proteomes" id="UP000233730">
    <property type="component" value="Unassembled WGS sequence"/>
</dbReference>
<evidence type="ECO:0000313" key="12">
    <source>
        <dbReference type="EMBL" id="RYQ69156.1"/>
    </source>
</evidence>
<evidence type="ECO:0000313" key="22">
    <source>
        <dbReference type="Proteomes" id="UP000292655"/>
    </source>
</evidence>
<evidence type="ECO:0000313" key="1">
    <source>
        <dbReference type="EMBL" id="PKU89578.1"/>
    </source>
</evidence>
<evidence type="ECO:0000313" key="13">
    <source>
        <dbReference type="Proteomes" id="UP000233722"/>
    </source>
</evidence>
<evidence type="ECO:0000313" key="16">
    <source>
        <dbReference type="Proteomes" id="UP000233783"/>
    </source>
</evidence>
<dbReference type="Proteomes" id="UP000292568">
    <property type="component" value="Unassembled WGS sequence"/>
</dbReference>
<dbReference type="EMBL" id="RYUW01000008">
    <property type="protein sequence ID" value="RYQ37797.1"/>
    <property type="molecule type" value="Genomic_DNA"/>
</dbReference>
<dbReference type="Proteomes" id="UP000291187">
    <property type="component" value="Unassembled WGS sequence"/>
</dbReference>
<dbReference type="Proteomes" id="UP000233722">
    <property type="component" value="Unassembled WGS sequence"/>
</dbReference>
<dbReference type="EMBL" id="RYVC01000007">
    <property type="protein sequence ID" value="RYQ46806.1"/>
    <property type="molecule type" value="Genomic_DNA"/>
</dbReference>
<evidence type="ECO:0000313" key="2">
    <source>
        <dbReference type="EMBL" id="PKU94794.1"/>
    </source>
</evidence>
<accession>A0A2N3QSE0</accession>
<evidence type="ECO:0000313" key="3">
    <source>
        <dbReference type="EMBL" id="PKU94944.1"/>
    </source>
</evidence>
<dbReference type="Proteomes" id="UP000292655">
    <property type="component" value="Unassembled WGS sequence"/>
</dbReference>
<dbReference type="Proteomes" id="UP000292933">
    <property type="component" value="Unassembled WGS sequence"/>
</dbReference>
<evidence type="ECO:0000313" key="8">
    <source>
        <dbReference type="EMBL" id="RYQ30772.1"/>
    </source>
</evidence>
<dbReference type="EMBL" id="RYUQ01000002">
    <property type="protein sequence ID" value="RYQ26032.1"/>
    <property type="molecule type" value="Genomic_DNA"/>
</dbReference>
<dbReference type="EMBL" id="PCHH01000001">
    <property type="protein sequence ID" value="PKV05382.1"/>
    <property type="molecule type" value="Genomic_DNA"/>
</dbReference>
<evidence type="ECO:0000313" key="18">
    <source>
        <dbReference type="Proteomes" id="UP000291920"/>
    </source>
</evidence>
<dbReference type="AlphaFoldDB" id="A0A2N3QSE0"/>
<evidence type="ECO:0000313" key="7">
    <source>
        <dbReference type="EMBL" id="RYQ26032.1"/>
    </source>
</evidence>
<dbReference type="EMBL" id="RYUH01000009">
    <property type="protein sequence ID" value="RYQ10992.1"/>
    <property type="molecule type" value="Genomic_DNA"/>
</dbReference>
<evidence type="ECO:0000313" key="24">
    <source>
        <dbReference type="Proteomes" id="UP000293268"/>
    </source>
</evidence>
<dbReference type="EMBL" id="RYUX01000006">
    <property type="protein sequence ID" value="RYQ38657.1"/>
    <property type="molecule type" value="Genomic_DNA"/>
</dbReference>
<dbReference type="RefSeq" id="WP_022858543.1">
    <property type="nucleotide sequence ID" value="NZ_CAJTCK010000001.1"/>
</dbReference>
<evidence type="ECO:0000313" key="23">
    <source>
        <dbReference type="Proteomes" id="UP000292933"/>
    </source>
</evidence>
<dbReference type="Proteomes" id="UP000292382">
    <property type="component" value="Unassembled WGS sequence"/>
</dbReference>
<evidence type="ECO:0000313" key="21">
    <source>
        <dbReference type="Proteomes" id="UP000292568"/>
    </source>
</evidence>
<evidence type="ECO:0000313" key="11">
    <source>
        <dbReference type="EMBL" id="RYQ46806.1"/>
    </source>
</evidence>
<dbReference type="EMBL" id="RYUT01000002">
    <property type="protein sequence ID" value="RYQ30772.1"/>
    <property type="molecule type" value="Genomic_DNA"/>
</dbReference>
<reference evidence="17 18" key="2">
    <citation type="submission" date="2018-12" db="EMBL/GenBank/DDBJ databases">
        <title>Unveiling genomic diversity among members of the Bifidobacterium pseudolongum species, a widely distributed gut commensal of the animal kingdom.</title>
        <authorList>
            <person name="Lugli G.A."/>
            <person name="Duranti S."/>
            <person name="Albert K."/>
            <person name="Mancabelli L."/>
            <person name="Napoli S."/>
            <person name="Viappiani A."/>
            <person name="Anzalone R."/>
            <person name="Longhi G."/>
            <person name="Milani C."/>
            <person name="Turroni F."/>
            <person name="Alessandri G."/>
            <person name="Sela D.A."/>
            <person name="Van Sinderen D."/>
            <person name="Ventura M."/>
        </authorList>
    </citation>
    <scope>NUCLEOTIDE SEQUENCE [LARGE SCALE GENOMIC DNA]</scope>
    <source>
        <strain evidence="11 23">1780B</strain>
        <strain evidence="10 22">2002B</strain>
        <strain evidence="9 19">2003B</strain>
        <strain evidence="8 18">2017B</strain>
        <strain evidence="7 20">2032B</strain>
        <strain evidence="6 17">2071B</strain>
        <strain evidence="12 24">2072B</strain>
        <strain evidence="5 21">2093B</strain>
    </source>
</reference>
<name>A0A2N3QSE0_9BIFI</name>
<dbReference type="EMBL" id="PCHA01000018">
    <property type="protein sequence ID" value="PKU94944.1"/>
    <property type="molecule type" value="Genomic_DNA"/>
</dbReference>
<evidence type="ECO:0000313" key="20">
    <source>
        <dbReference type="Proteomes" id="UP000292535"/>
    </source>
</evidence>
<gene>
    <name evidence="3" type="ORF">CQR45_0584</name>
    <name evidence="1" type="ORF">CQR46_1309</name>
    <name evidence="4" type="ORF">CQR50_0637</name>
    <name evidence="2" type="ORF">CQR56_1445</name>
    <name evidence="11" type="ORF">PG1780B_0525</name>
    <name evidence="10" type="ORF">PG2002B_0574</name>
    <name evidence="9" type="ORF">PG2003B_0540</name>
    <name evidence="8" type="ORF">PG2017B_0582</name>
    <name evidence="7" type="ORF">PG2032B_0628</name>
    <name evidence="6" type="ORF">PG2071B_0578</name>
    <name evidence="12" type="ORF">PG2072B_0501</name>
    <name evidence="5" type="ORF">PG2093B_0594</name>
</gene>
<evidence type="ECO:0000313" key="14">
    <source>
        <dbReference type="Proteomes" id="UP000233730"/>
    </source>
</evidence>
<dbReference type="EMBL" id="PCHB01000015">
    <property type="protein sequence ID" value="PKU94794.1"/>
    <property type="molecule type" value="Genomic_DNA"/>
</dbReference>
<evidence type="ECO:0000313" key="15">
    <source>
        <dbReference type="Proteomes" id="UP000233762"/>
    </source>
</evidence>
<proteinExistence type="predicted"/>
<protein>
    <submittedName>
        <fullName evidence="3">Uncharacterized protein</fullName>
    </submittedName>
</protein>
<dbReference type="Proteomes" id="UP000292535">
    <property type="component" value="Unassembled WGS sequence"/>
</dbReference>
<evidence type="ECO:0000313" key="5">
    <source>
        <dbReference type="EMBL" id="RYQ10992.1"/>
    </source>
</evidence>
<dbReference type="Proteomes" id="UP000291920">
    <property type="component" value="Unassembled WGS sequence"/>
</dbReference>
<sequence length="40" mass="4292">MGFLNMIFGFDHTTTGIPATSMNSAATVSIMTELAERQAK</sequence>
<evidence type="ECO:0000313" key="10">
    <source>
        <dbReference type="EMBL" id="RYQ38657.1"/>
    </source>
</evidence>
<dbReference type="GeneID" id="89494082"/>
<dbReference type="Proteomes" id="UP000293268">
    <property type="component" value="Unassembled WGS sequence"/>
</dbReference>
<organism evidence="3 13">
    <name type="scientific">Bifidobacterium pseudolongum subsp. globosum</name>
    <dbReference type="NCBI Taxonomy" id="1690"/>
    <lineage>
        <taxon>Bacteria</taxon>
        <taxon>Bacillati</taxon>
        <taxon>Actinomycetota</taxon>
        <taxon>Actinomycetes</taxon>
        <taxon>Bifidobacteriales</taxon>
        <taxon>Bifidobacteriaceae</taxon>
        <taxon>Bifidobacterium</taxon>
    </lineage>
</organism>